<protein>
    <submittedName>
        <fullName evidence="2">Uncharacterized protein</fullName>
    </submittedName>
</protein>
<sequence>MPPSTAGYHAQPPQRSSEASTIVVGQKLKQQLEERLTSITKSLRHQSRVCNHNDLRHQESSDGDTHSP</sequence>
<feature type="compositionally biased region" description="Basic and acidic residues" evidence="1">
    <location>
        <begin position="51"/>
        <end position="68"/>
    </location>
</feature>
<proteinExistence type="predicted"/>
<dbReference type="Proteomes" id="UP000324897">
    <property type="component" value="Chromosome 2"/>
</dbReference>
<keyword evidence="3" id="KW-1185">Reference proteome</keyword>
<name>A0A5J9UJD8_9POAL</name>
<evidence type="ECO:0000313" key="2">
    <source>
        <dbReference type="EMBL" id="TVU23421.1"/>
    </source>
</evidence>
<feature type="region of interest" description="Disordered" evidence="1">
    <location>
        <begin position="1"/>
        <end position="23"/>
    </location>
</feature>
<reference evidence="2 3" key="1">
    <citation type="journal article" date="2019" name="Sci. Rep.">
        <title>A high-quality genome of Eragrostis curvula grass provides insights into Poaceae evolution and supports new strategies to enhance forage quality.</title>
        <authorList>
            <person name="Carballo J."/>
            <person name="Santos B.A.C.M."/>
            <person name="Zappacosta D."/>
            <person name="Garbus I."/>
            <person name="Selva J.P."/>
            <person name="Gallo C.A."/>
            <person name="Diaz A."/>
            <person name="Albertini E."/>
            <person name="Caccamo M."/>
            <person name="Echenique V."/>
        </authorList>
    </citation>
    <scope>NUCLEOTIDE SEQUENCE [LARGE SCALE GENOMIC DNA]</scope>
    <source>
        <strain evidence="3">cv. Victoria</strain>
        <tissue evidence="2">Leaf</tissue>
    </source>
</reference>
<dbReference type="Gramene" id="TVU23421">
    <property type="protein sequence ID" value="TVU23421"/>
    <property type="gene ID" value="EJB05_25785"/>
</dbReference>
<accession>A0A5J9UJD8</accession>
<comment type="caution">
    <text evidence="2">The sequence shown here is derived from an EMBL/GenBank/DDBJ whole genome shotgun (WGS) entry which is preliminary data.</text>
</comment>
<gene>
    <name evidence="2" type="ORF">EJB05_25785</name>
</gene>
<organism evidence="2 3">
    <name type="scientific">Eragrostis curvula</name>
    <name type="common">weeping love grass</name>
    <dbReference type="NCBI Taxonomy" id="38414"/>
    <lineage>
        <taxon>Eukaryota</taxon>
        <taxon>Viridiplantae</taxon>
        <taxon>Streptophyta</taxon>
        <taxon>Embryophyta</taxon>
        <taxon>Tracheophyta</taxon>
        <taxon>Spermatophyta</taxon>
        <taxon>Magnoliopsida</taxon>
        <taxon>Liliopsida</taxon>
        <taxon>Poales</taxon>
        <taxon>Poaceae</taxon>
        <taxon>PACMAD clade</taxon>
        <taxon>Chloridoideae</taxon>
        <taxon>Eragrostideae</taxon>
        <taxon>Eragrostidinae</taxon>
        <taxon>Eragrostis</taxon>
    </lineage>
</organism>
<feature type="region of interest" description="Disordered" evidence="1">
    <location>
        <begin position="44"/>
        <end position="68"/>
    </location>
</feature>
<dbReference type="AlphaFoldDB" id="A0A5J9UJD8"/>
<dbReference type="EMBL" id="RWGY01000013">
    <property type="protein sequence ID" value="TVU23421.1"/>
    <property type="molecule type" value="Genomic_DNA"/>
</dbReference>
<evidence type="ECO:0000313" key="3">
    <source>
        <dbReference type="Proteomes" id="UP000324897"/>
    </source>
</evidence>
<evidence type="ECO:0000256" key="1">
    <source>
        <dbReference type="SAM" id="MobiDB-lite"/>
    </source>
</evidence>